<keyword evidence="1" id="KW-0677">Repeat</keyword>
<evidence type="ECO:0000256" key="3">
    <source>
        <dbReference type="PROSITE-ProRule" id="PRU00023"/>
    </source>
</evidence>
<accession>A0A0E9X2G4</accession>
<protein>
    <submittedName>
        <fullName evidence="4">Uncharacterized protein</fullName>
    </submittedName>
</protein>
<dbReference type="GO" id="GO:0004861">
    <property type="term" value="F:cyclin-dependent protein serine/threonine kinase inhibitor activity"/>
    <property type="evidence" value="ECO:0007669"/>
    <property type="project" value="TreeGrafter"/>
</dbReference>
<dbReference type="OrthoDB" id="539213at2759"/>
<dbReference type="SUPFAM" id="SSF48403">
    <property type="entry name" value="Ankyrin repeat"/>
    <property type="match status" value="1"/>
</dbReference>
<dbReference type="GO" id="GO:2000045">
    <property type="term" value="P:regulation of G1/S transition of mitotic cell cycle"/>
    <property type="evidence" value="ECO:0007669"/>
    <property type="project" value="TreeGrafter"/>
</dbReference>
<dbReference type="EMBL" id="JAFIRN010000005">
    <property type="protein sequence ID" value="KAG5848378.1"/>
    <property type="molecule type" value="Genomic_DNA"/>
</dbReference>
<dbReference type="InterPro" id="IPR002110">
    <property type="entry name" value="Ankyrin_rpt"/>
</dbReference>
<dbReference type="InterPro" id="IPR036770">
    <property type="entry name" value="Ankyrin_rpt-contain_sf"/>
</dbReference>
<dbReference type="Proteomes" id="UP001044222">
    <property type="component" value="Unassembled WGS sequence"/>
</dbReference>
<keyword evidence="6" id="KW-1185">Reference proteome</keyword>
<dbReference type="GO" id="GO:0008285">
    <property type="term" value="P:negative regulation of cell population proliferation"/>
    <property type="evidence" value="ECO:0007669"/>
    <property type="project" value="TreeGrafter"/>
</dbReference>
<dbReference type="PANTHER" id="PTHR24201:SF8">
    <property type="entry name" value="CYCLIN-DEPENDENT KINASE 4 INHIBITOR B"/>
    <property type="match status" value="1"/>
</dbReference>
<reference evidence="4" key="1">
    <citation type="submission" date="2014-11" db="EMBL/GenBank/DDBJ databases">
        <authorList>
            <person name="Amaro Gonzalez C."/>
        </authorList>
    </citation>
    <scope>NUCLEOTIDE SEQUENCE</scope>
</reference>
<dbReference type="SMART" id="SM00248">
    <property type="entry name" value="ANK"/>
    <property type="match status" value="3"/>
</dbReference>
<dbReference type="GO" id="GO:0005634">
    <property type="term" value="C:nucleus"/>
    <property type="evidence" value="ECO:0007669"/>
    <property type="project" value="TreeGrafter"/>
</dbReference>
<reference evidence="5" key="3">
    <citation type="submission" date="2021-01" db="EMBL/GenBank/DDBJ databases">
        <title>A chromosome-scale assembly of European eel, Anguilla anguilla.</title>
        <authorList>
            <person name="Henkel C."/>
            <person name="Jong-Raadsen S.A."/>
            <person name="Dufour S."/>
            <person name="Weltzien F.-A."/>
            <person name="Palstra A.P."/>
            <person name="Pelster B."/>
            <person name="Spaink H.P."/>
            <person name="Van Den Thillart G.E."/>
            <person name="Jansen H."/>
            <person name="Zahm M."/>
            <person name="Klopp C."/>
            <person name="Cedric C."/>
            <person name="Louis A."/>
            <person name="Berthelot C."/>
            <person name="Parey E."/>
            <person name="Roest Crollius H."/>
            <person name="Montfort J."/>
            <person name="Robinson-Rechavi M."/>
            <person name="Bucao C."/>
            <person name="Bouchez O."/>
            <person name="Gislard M."/>
            <person name="Lluch J."/>
            <person name="Milhes M."/>
            <person name="Lampietro C."/>
            <person name="Lopez Roques C."/>
            <person name="Donnadieu C."/>
            <person name="Braasch I."/>
            <person name="Desvignes T."/>
            <person name="Postlethwait J."/>
            <person name="Bobe J."/>
            <person name="Guiguen Y."/>
            <person name="Dirks R."/>
        </authorList>
    </citation>
    <scope>NUCLEOTIDE SEQUENCE</scope>
    <source>
        <strain evidence="5">Tag_6206</strain>
        <tissue evidence="5">Liver</tissue>
    </source>
</reference>
<name>A0A0E9X2G4_ANGAN</name>
<dbReference type="EMBL" id="GBXM01012482">
    <property type="protein sequence ID" value="JAH96095.1"/>
    <property type="molecule type" value="Transcribed_RNA"/>
</dbReference>
<keyword evidence="2 3" id="KW-0040">ANK repeat</keyword>
<feature type="repeat" description="ANK" evidence="3">
    <location>
        <begin position="2"/>
        <end position="34"/>
    </location>
</feature>
<dbReference type="PANTHER" id="PTHR24201">
    <property type="entry name" value="ANK_REP_REGION DOMAIN-CONTAINING PROTEIN"/>
    <property type="match status" value="1"/>
</dbReference>
<sequence length="124" mass="13512">MIREDELASAAATGNVDHVGILLQAGVDVNAVNRFGRTPLQVMMMGSTRVAQLLLKHGANPNLSDESTGDTPLHDAARGGFLDTVKMLIEFNADIRAQDYRSRRPVDLARENGHLEVVTFLESL</sequence>
<dbReference type="Pfam" id="PF12796">
    <property type="entry name" value="Ank_2"/>
    <property type="match status" value="1"/>
</dbReference>
<gene>
    <name evidence="5" type="ORF">ANANG_G00097840</name>
</gene>
<evidence type="ECO:0000256" key="2">
    <source>
        <dbReference type="ARBA" id="ARBA00023043"/>
    </source>
</evidence>
<evidence type="ECO:0000313" key="5">
    <source>
        <dbReference type="EMBL" id="KAG5848378.1"/>
    </source>
</evidence>
<dbReference type="InterPro" id="IPR050776">
    <property type="entry name" value="Ank_Repeat/CDKN_Inhibitor"/>
</dbReference>
<dbReference type="PROSITE" id="PS50088">
    <property type="entry name" value="ANK_REPEAT"/>
    <property type="match status" value="2"/>
</dbReference>
<organism evidence="4">
    <name type="scientific">Anguilla anguilla</name>
    <name type="common">European freshwater eel</name>
    <name type="synonym">Muraena anguilla</name>
    <dbReference type="NCBI Taxonomy" id="7936"/>
    <lineage>
        <taxon>Eukaryota</taxon>
        <taxon>Metazoa</taxon>
        <taxon>Chordata</taxon>
        <taxon>Craniata</taxon>
        <taxon>Vertebrata</taxon>
        <taxon>Euteleostomi</taxon>
        <taxon>Actinopterygii</taxon>
        <taxon>Neopterygii</taxon>
        <taxon>Teleostei</taxon>
        <taxon>Anguilliformes</taxon>
        <taxon>Anguillidae</taxon>
        <taxon>Anguilla</taxon>
    </lineage>
</organism>
<dbReference type="OMA" id="SALQVMM"/>
<dbReference type="GO" id="GO:0005737">
    <property type="term" value="C:cytoplasm"/>
    <property type="evidence" value="ECO:0007669"/>
    <property type="project" value="TreeGrafter"/>
</dbReference>
<evidence type="ECO:0000313" key="4">
    <source>
        <dbReference type="EMBL" id="JAH96095.1"/>
    </source>
</evidence>
<dbReference type="Gene3D" id="1.25.40.20">
    <property type="entry name" value="Ankyrin repeat-containing domain"/>
    <property type="match status" value="1"/>
</dbReference>
<reference evidence="4" key="2">
    <citation type="journal article" date="2015" name="Fish Shellfish Immunol.">
        <title>Early steps in the European eel (Anguilla anguilla)-Vibrio vulnificus interaction in the gills: Role of the RtxA13 toxin.</title>
        <authorList>
            <person name="Callol A."/>
            <person name="Pajuelo D."/>
            <person name="Ebbesson L."/>
            <person name="Teles M."/>
            <person name="MacKenzie S."/>
            <person name="Amaro C."/>
        </authorList>
    </citation>
    <scope>NUCLEOTIDE SEQUENCE</scope>
</reference>
<proteinExistence type="predicted"/>
<dbReference type="PROSITE" id="PS50297">
    <property type="entry name" value="ANK_REP_REGION"/>
    <property type="match status" value="1"/>
</dbReference>
<evidence type="ECO:0000313" key="6">
    <source>
        <dbReference type="Proteomes" id="UP001044222"/>
    </source>
</evidence>
<feature type="repeat" description="ANK" evidence="3">
    <location>
        <begin position="68"/>
        <end position="100"/>
    </location>
</feature>
<evidence type="ECO:0000256" key="1">
    <source>
        <dbReference type="ARBA" id="ARBA00022737"/>
    </source>
</evidence>
<dbReference type="AlphaFoldDB" id="A0A0E9X2G4"/>
<dbReference type="GO" id="GO:0019901">
    <property type="term" value="F:protein kinase binding"/>
    <property type="evidence" value="ECO:0007669"/>
    <property type="project" value="TreeGrafter"/>
</dbReference>